<evidence type="ECO:0000313" key="2">
    <source>
        <dbReference type="EMBL" id="STX37042.1"/>
    </source>
</evidence>
<dbReference type="EMBL" id="UGNY01000001">
    <property type="protein sequence ID" value="STX37042.1"/>
    <property type="molecule type" value="Genomic_DNA"/>
</dbReference>
<dbReference type="EC" id="3.7.1.14" evidence="2"/>
<dbReference type="InterPro" id="IPR029058">
    <property type="entry name" value="AB_hydrolase_fold"/>
</dbReference>
<gene>
    <name evidence="2" type="primary">cpo</name>
    <name evidence="2" type="ORF">NCTC11978_00190</name>
</gene>
<name>A0A378IQA8_9GAMM</name>
<dbReference type="PANTHER" id="PTHR43798:SF33">
    <property type="entry name" value="HYDROLASE, PUTATIVE (AFU_ORTHOLOGUE AFUA_2G14860)-RELATED"/>
    <property type="match status" value="1"/>
</dbReference>
<dbReference type="InterPro" id="IPR000639">
    <property type="entry name" value="Epox_hydrolase-like"/>
</dbReference>
<dbReference type="InterPro" id="IPR050266">
    <property type="entry name" value="AB_hydrolase_sf"/>
</dbReference>
<evidence type="ECO:0000313" key="3">
    <source>
        <dbReference type="Proteomes" id="UP000254033"/>
    </source>
</evidence>
<sequence length="323" mass="36250">MDPRLSFFTRHPLALYSLINDAYLEYPLIEFTCSSRYTIVPISNNETRLLTTSFGKVSLSQANVASPITLLFLHGHCTNKTFFHQQMNAPIFTAYRRIALDLPGYGESPPPFNIQHSYNFPGFAEVVAEVVEQLSINQLIIVGWSLGGHVALELIPRLEQLLGLVITGTPPIEVSGIGLTQGFKVLAPEILQCFGKKDLTLKEAQLLAQVSGYDYSQEKQFLVDAILHTDNDVRFLYPKSITEEIGLNQKKIVATWEKPIAVIAGEQDIAINYHYVKGLDFKNLWQQKIHFISNAGHAVILEQPDAFNDLVSQFIVDLDIFNN</sequence>
<dbReference type="PRINTS" id="PR00111">
    <property type="entry name" value="ABHYDROLASE"/>
</dbReference>
<reference evidence="2 3" key="1">
    <citation type="submission" date="2018-06" db="EMBL/GenBank/DDBJ databases">
        <authorList>
            <consortium name="Pathogen Informatics"/>
            <person name="Doyle S."/>
        </authorList>
    </citation>
    <scope>NUCLEOTIDE SEQUENCE [LARGE SCALE GENOMIC DNA]</scope>
    <source>
        <strain evidence="2 3">NCTC11978</strain>
    </source>
</reference>
<dbReference type="PRINTS" id="PR00412">
    <property type="entry name" value="EPOXHYDRLASE"/>
</dbReference>
<proteinExistence type="predicted"/>
<dbReference type="GO" id="GO:0016691">
    <property type="term" value="F:chloride peroxidase activity"/>
    <property type="evidence" value="ECO:0007669"/>
    <property type="project" value="UniProtKB-EC"/>
</dbReference>
<dbReference type="Proteomes" id="UP000254033">
    <property type="component" value="Unassembled WGS sequence"/>
</dbReference>
<dbReference type="Pfam" id="PF00561">
    <property type="entry name" value="Abhydrolase_1"/>
    <property type="match status" value="1"/>
</dbReference>
<dbReference type="GO" id="GO:0016787">
    <property type="term" value="F:hydrolase activity"/>
    <property type="evidence" value="ECO:0007669"/>
    <property type="project" value="UniProtKB-KW"/>
</dbReference>
<dbReference type="InterPro" id="IPR000073">
    <property type="entry name" value="AB_hydrolase_1"/>
</dbReference>
<dbReference type="Gene3D" id="3.40.50.1820">
    <property type="entry name" value="alpha/beta hydrolase"/>
    <property type="match status" value="1"/>
</dbReference>
<organism evidence="2 3">
    <name type="scientific">Legionella feeleii</name>
    <dbReference type="NCBI Taxonomy" id="453"/>
    <lineage>
        <taxon>Bacteria</taxon>
        <taxon>Pseudomonadati</taxon>
        <taxon>Pseudomonadota</taxon>
        <taxon>Gammaproteobacteria</taxon>
        <taxon>Legionellales</taxon>
        <taxon>Legionellaceae</taxon>
        <taxon>Legionella</taxon>
    </lineage>
</organism>
<accession>A0A378IQA8</accession>
<evidence type="ECO:0000259" key="1">
    <source>
        <dbReference type="Pfam" id="PF00561"/>
    </source>
</evidence>
<keyword evidence="2" id="KW-0575">Peroxidase</keyword>
<feature type="domain" description="AB hydrolase-1" evidence="1">
    <location>
        <begin position="69"/>
        <end position="303"/>
    </location>
</feature>
<dbReference type="GO" id="GO:0016020">
    <property type="term" value="C:membrane"/>
    <property type="evidence" value="ECO:0007669"/>
    <property type="project" value="TreeGrafter"/>
</dbReference>
<dbReference type="SUPFAM" id="SSF53474">
    <property type="entry name" value="alpha/beta-Hydrolases"/>
    <property type="match status" value="1"/>
</dbReference>
<keyword evidence="2" id="KW-0378">Hydrolase</keyword>
<dbReference type="PANTHER" id="PTHR43798">
    <property type="entry name" value="MONOACYLGLYCEROL LIPASE"/>
    <property type="match status" value="1"/>
</dbReference>
<keyword evidence="2" id="KW-0560">Oxidoreductase</keyword>
<dbReference type="EC" id="1.11.1.10" evidence="2"/>
<dbReference type="AlphaFoldDB" id="A0A378IQA8"/>
<protein>
    <submittedName>
        <fullName evidence="2">Chloroperoxidase</fullName>
        <ecNumber evidence="2">1.11.1.10</ecNumber>
        <ecNumber evidence="2">3.7.1.14</ecNumber>
    </submittedName>
</protein>